<dbReference type="EMBL" id="KZ293448">
    <property type="protein sequence ID" value="PBK64962.1"/>
    <property type="molecule type" value="Genomic_DNA"/>
</dbReference>
<protein>
    <submittedName>
        <fullName evidence="1">Uncharacterized protein</fullName>
    </submittedName>
</protein>
<evidence type="ECO:0000313" key="1">
    <source>
        <dbReference type="EMBL" id="PBK64962.1"/>
    </source>
</evidence>
<dbReference type="Proteomes" id="UP000218334">
    <property type="component" value="Unassembled WGS sequence"/>
</dbReference>
<organism evidence="1 2">
    <name type="scientific">Armillaria solidipes</name>
    <dbReference type="NCBI Taxonomy" id="1076256"/>
    <lineage>
        <taxon>Eukaryota</taxon>
        <taxon>Fungi</taxon>
        <taxon>Dikarya</taxon>
        <taxon>Basidiomycota</taxon>
        <taxon>Agaricomycotina</taxon>
        <taxon>Agaricomycetes</taxon>
        <taxon>Agaricomycetidae</taxon>
        <taxon>Agaricales</taxon>
        <taxon>Marasmiineae</taxon>
        <taxon>Physalacriaceae</taxon>
        <taxon>Armillaria</taxon>
    </lineage>
</organism>
<proteinExistence type="predicted"/>
<dbReference type="AlphaFoldDB" id="A0A2H3BD45"/>
<name>A0A2H3BD45_9AGAR</name>
<keyword evidence="2" id="KW-1185">Reference proteome</keyword>
<reference evidence="2" key="1">
    <citation type="journal article" date="2017" name="Nat. Ecol. Evol.">
        <title>Genome expansion and lineage-specific genetic innovations in the forest pathogenic fungi Armillaria.</title>
        <authorList>
            <person name="Sipos G."/>
            <person name="Prasanna A.N."/>
            <person name="Walter M.C."/>
            <person name="O'Connor E."/>
            <person name="Balint B."/>
            <person name="Krizsan K."/>
            <person name="Kiss B."/>
            <person name="Hess J."/>
            <person name="Varga T."/>
            <person name="Slot J."/>
            <person name="Riley R."/>
            <person name="Boka B."/>
            <person name="Rigling D."/>
            <person name="Barry K."/>
            <person name="Lee J."/>
            <person name="Mihaltcheva S."/>
            <person name="LaButti K."/>
            <person name="Lipzen A."/>
            <person name="Waldron R."/>
            <person name="Moloney N.M."/>
            <person name="Sperisen C."/>
            <person name="Kredics L."/>
            <person name="Vagvoelgyi C."/>
            <person name="Patrignani A."/>
            <person name="Fitzpatrick D."/>
            <person name="Nagy I."/>
            <person name="Doyle S."/>
            <person name="Anderson J.B."/>
            <person name="Grigoriev I.V."/>
            <person name="Gueldener U."/>
            <person name="Muensterkoetter M."/>
            <person name="Nagy L.G."/>
        </authorList>
    </citation>
    <scope>NUCLEOTIDE SEQUENCE [LARGE SCALE GENOMIC DNA]</scope>
    <source>
        <strain evidence="2">28-4</strain>
    </source>
</reference>
<sequence>MYYIYSLQHHLHRSRVCSVCLRETSRERQNIRRYWDNMSPKLAKMLRSERFIEGRGGVIWCRHCYDDTRLNWNVTETEGVDETRNDLGPEGEQWRLRHYAYIFPNLTVKETEDRKLDCERNVLRPKENITESRVRRREQIKYEHVARCIPGLDVYNITNACQVLQYFYTHGEKPVIPTSLADTPCVDLLLIHETVLTRAEKRLC</sequence>
<gene>
    <name evidence="1" type="ORF">ARMSODRAFT_448881</name>
</gene>
<evidence type="ECO:0000313" key="2">
    <source>
        <dbReference type="Proteomes" id="UP000218334"/>
    </source>
</evidence>
<accession>A0A2H3BD45</accession>